<gene>
    <name evidence="3" type="ORF">H5P28_15330</name>
</gene>
<protein>
    <recommendedName>
        <fullName evidence="2">Antitoxin</fullName>
    </recommendedName>
</protein>
<evidence type="ECO:0000256" key="1">
    <source>
        <dbReference type="ARBA" id="ARBA00009981"/>
    </source>
</evidence>
<evidence type="ECO:0000313" key="4">
    <source>
        <dbReference type="Proteomes" id="UP000546464"/>
    </source>
</evidence>
<dbReference type="InterPro" id="IPR036165">
    <property type="entry name" value="YefM-like_sf"/>
</dbReference>
<dbReference type="AlphaFoldDB" id="A0A842HH44"/>
<dbReference type="RefSeq" id="WP_185676591.1">
    <property type="nucleotide sequence ID" value="NZ_JACHVB010000045.1"/>
</dbReference>
<dbReference type="Pfam" id="PF02604">
    <property type="entry name" value="PhdYeFM_antitox"/>
    <property type="match status" value="1"/>
</dbReference>
<name>A0A842HH44_9BACT</name>
<keyword evidence="4" id="KW-1185">Reference proteome</keyword>
<dbReference type="InterPro" id="IPR006442">
    <property type="entry name" value="Antitoxin_Phd/YefM"/>
</dbReference>
<sequence length="121" mass="13025">MFSYCLDKIGQSSYGCDMVSFISTRELSKQPGRVMRKANAEGPQVITQNGVPAAYLVPASGNGIESDLDALRRLLMSRALDAAQAEAARSGASELTMDEIDAEIAAARSERKARKQKSKQA</sequence>
<accession>A0A842HH44</accession>
<evidence type="ECO:0000313" key="3">
    <source>
        <dbReference type="EMBL" id="MBC2595639.1"/>
    </source>
</evidence>
<reference evidence="3 4" key="1">
    <citation type="submission" date="2020-07" db="EMBL/GenBank/DDBJ databases">
        <authorList>
            <person name="Feng X."/>
        </authorList>
    </citation>
    <scope>NUCLEOTIDE SEQUENCE [LARGE SCALE GENOMIC DNA]</scope>
    <source>
        <strain evidence="3 4">JCM31066</strain>
    </source>
</reference>
<dbReference type="Proteomes" id="UP000546464">
    <property type="component" value="Unassembled WGS sequence"/>
</dbReference>
<dbReference type="EMBL" id="JACHVB010000045">
    <property type="protein sequence ID" value="MBC2595639.1"/>
    <property type="molecule type" value="Genomic_DNA"/>
</dbReference>
<comment type="similarity">
    <text evidence="1 2">Belongs to the phD/YefM antitoxin family.</text>
</comment>
<dbReference type="Gene3D" id="3.40.1620.10">
    <property type="entry name" value="YefM-like domain"/>
    <property type="match status" value="1"/>
</dbReference>
<dbReference type="SUPFAM" id="SSF143120">
    <property type="entry name" value="YefM-like"/>
    <property type="match status" value="1"/>
</dbReference>
<evidence type="ECO:0000256" key="2">
    <source>
        <dbReference type="RuleBase" id="RU362080"/>
    </source>
</evidence>
<proteinExistence type="inferred from homology"/>
<organism evidence="3 4">
    <name type="scientific">Ruficoccus amylovorans</name>
    <dbReference type="NCBI Taxonomy" id="1804625"/>
    <lineage>
        <taxon>Bacteria</taxon>
        <taxon>Pseudomonadati</taxon>
        <taxon>Verrucomicrobiota</taxon>
        <taxon>Opitutia</taxon>
        <taxon>Puniceicoccales</taxon>
        <taxon>Cerasicoccaceae</taxon>
        <taxon>Ruficoccus</taxon>
    </lineage>
</organism>
<comment type="caution">
    <text evidence="3">The sequence shown here is derived from an EMBL/GenBank/DDBJ whole genome shotgun (WGS) entry which is preliminary data.</text>
</comment>
<dbReference type="NCBIfam" id="TIGR01552">
    <property type="entry name" value="phd_fam"/>
    <property type="match status" value="1"/>
</dbReference>
<comment type="function">
    <text evidence="2">Antitoxin component of a type II toxin-antitoxin (TA) system.</text>
</comment>